<feature type="transmembrane region" description="Helical" evidence="1">
    <location>
        <begin position="81"/>
        <end position="104"/>
    </location>
</feature>
<keyword evidence="1" id="KW-0812">Transmembrane</keyword>
<accession>A0A160P435</accession>
<keyword evidence="1" id="KW-1133">Transmembrane helix</keyword>
<gene>
    <name evidence="2" type="ORF">SLA_4950</name>
</gene>
<feature type="transmembrane region" description="Helical" evidence="1">
    <location>
        <begin position="28"/>
        <end position="49"/>
    </location>
</feature>
<sequence length="114" mass="11584">MKFRYVWYVLLVVLGALVGIAGSLVQAAWFPGGVLLALLASAAVFYGGLRATGTQLGVVFAGAGWLVTIVLLSLGRPEGDGLFGGGLGEMVFLLGGMALAVMCATMSRVAPPAP</sequence>
<proteinExistence type="predicted"/>
<dbReference type="InterPro" id="IPR046095">
    <property type="entry name" value="DUF6113"/>
</dbReference>
<dbReference type="RefSeq" id="WP_359881295.1">
    <property type="nucleotide sequence ID" value="NZ_JBEYHT010000045.1"/>
</dbReference>
<dbReference type="KEGG" id="slau:SLA_4950"/>
<evidence type="ECO:0000313" key="2">
    <source>
        <dbReference type="EMBL" id="BAU85834.1"/>
    </source>
</evidence>
<dbReference type="Pfam" id="PF19608">
    <property type="entry name" value="DUF6113"/>
    <property type="match status" value="1"/>
</dbReference>
<dbReference type="AlphaFoldDB" id="A0A160P435"/>
<evidence type="ECO:0000256" key="1">
    <source>
        <dbReference type="SAM" id="Phobius"/>
    </source>
</evidence>
<organism evidence="2 3">
    <name type="scientific">Streptomyces laurentii</name>
    <dbReference type="NCBI Taxonomy" id="39478"/>
    <lineage>
        <taxon>Bacteria</taxon>
        <taxon>Bacillati</taxon>
        <taxon>Actinomycetota</taxon>
        <taxon>Actinomycetes</taxon>
        <taxon>Kitasatosporales</taxon>
        <taxon>Streptomycetaceae</taxon>
        <taxon>Streptomyces</taxon>
    </lineage>
</organism>
<dbReference type="EMBL" id="AP017424">
    <property type="protein sequence ID" value="BAU85834.1"/>
    <property type="molecule type" value="Genomic_DNA"/>
</dbReference>
<reference evidence="2 3" key="1">
    <citation type="journal article" date="2016" name="Genome Announc.">
        <title>Complete Genome Sequence of Thiostrepton-Producing Streptomyces laurentii ATCC 31255.</title>
        <authorList>
            <person name="Doi K."/>
            <person name="Fujino Y."/>
            <person name="Nagayoshi Y."/>
            <person name="Ohshima T."/>
            <person name="Ogata S."/>
        </authorList>
    </citation>
    <scope>NUCLEOTIDE SEQUENCE [LARGE SCALE GENOMIC DNA]</scope>
    <source>
        <strain evidence="2 3">ATCC 31255</strain>
    </source>
</reference>
<dbReference type="Proteomes" id="UP000217676">
    <property type="component" value="Chromosome"/>
</dbReference>
<keyword evidence="3" id="KW-1185">Reference proteome</keyword>
<name>A0A160P435_STRLU</name>
<keyword evidence="1" id="KW-0472">Membrane</keyword>
<feature type="transmembrane region" description="Helical" evidence="1">
    <location>
        <begin position="56"/>
        <end position="75"/>
    </location>
</feature>
<evidence type="ECO:0000313" key="3">
    <source>
        <dbReference type="Proteomes" id="UP000217676"/>
    </source>
</evidence>
<protein>
    <submittedName>
        <fullName evidence="2">Integral membrane protein</fullName>
    </submittedName>
</protein>
<feature type="transmembrane region" description="Helical" evidence="1">
    <location>
        <begin position="5"/>
        <end position="22"/>
    </location>
</feature>